<evidence type="ECO:0000256" key="1">
    <source>
        <dbReference type="ARBA" id="ARBA00009865"/>
    </source>
</evidence>
<dbReference type="Pfam" id="PF04616">
    <property type="entry name" value="Glyco_hydro_43"/>
    <property type="match status" value="1"/>
</dbReference>
<protein>
    <submittedName>
        <fullName evidence="8">Beta-xylosidase</fullName>
        <ecNumber evidence="8">3.2.1.37</ecNumber>
    </submittedName>
</protein>
<keyword evidence="3 6" id="KW-0326">Glycosidase</keyword>
<keyword evidence="2 6" id="KW-0378">Hydrolase</keyword>
<proteinExistence type="inferred from homology"/>
<comment type="similarity">
    <text evidence="1 6">Belongs to the glycosyl hydrolase 43 family.</text>
</comment>
<comment type="caution">
    <text evidence="8">The sequence shown here is derived from an EMBL/GenBank/DDBJ whole genome shotgun (WGS) entry which is preliminary data.</text>
</comment>
<evidence type="ECO:0000256" key="6">
    <source>
        <dbReference type="RuleBase" id="RU361187"/>
    </source>
</evidence>
<evidence type="ECO:0000256" key="4">
    <source>
        <dbReference type="PIRSR" id="PIRSR606710-1"/>
    </source>
</evidence>
<dbReference type="EMBL" id="MZGT01000013">
    <property type="protein sequence ID" value="OPJ64251.1"/>
    <property type="molecule type" value="Genomic_DNA"/>
</dbReference>
<dbReference type="InterPro" id="IPR006710">
    <property type="entry name" value="Glyco_hydro_43"/>
</dbReference>
<dbReference type="InterPro" id="IPR041542">
    <property type="entry name" value="GH43_C2"/>
</dbReference>
<dbReference type="SUPFAM" id="SSF75005">
    <property type="entry name" value="Arabinanase/levansucrase/invertase"/>
    <property type="match status" value="1"/>
</dbReference>
<evidence type="ECO:0000259" key="7">
    <source>
        <dbReference type="Pfam" id="PF17851"/>
    </source>
</evidence>
<reference evidence="8 9" key="1">
    <citation type="submission" date="2017-03" db="EMBL/GenBank/DDBJ databases">
        <title>Genome sequence of Clostridium chromiireducens DSM 23318.</title>
        <authorList>
            <person name="Poehlein A."/>
            <person name="Daniel R."/>
        </authorList>
    </citation>
    <scope>NUCLEOTIDE SEQUENCE [LARGE SCALE GENOMIC DNA]</scope>
    <source>
        <strain evidence="8 9">DSM 23318</strain>
    </source>
</reference>
<dbReference type="PANTHER" id="PTHR42812:SF12">
    <property type="entry name" value="BETA-XYLOSIDASE-RELATED"/>
    <property type="match status" value="1"/>
</dbReference>
<dbReference type="PANTHER" id="PTHR42812">
    <property type="entry name" value="BETA-XYLOSIDASE"/>
    <property type="match status" value="1"/>
</dbReference>
<feature type="domain" description="Beta-xylosidase C-terminal Concanavalin A-like" evidence="7">
    <location>
        <begin position="334"/>
        <end position="534"/>
    </location>
</feature>
<dbReference type="EC" id="3.2.1.37" evidence="8"/>
<dbReference type="GO" id="GO:0005975">
    <property type="term" value="P:carbohydrate metabolic process"/>
    <property type="evidence" value="ECO:0007669"/>
    <property type="project" value="InterPro"/>
</dbReference>
<feature type="site" description="Important for catalytic activity, responsible for pKa modulation of the active site Glu and correct orientation of both the proton donor and substrate" evidence="5">
    <location>
        <position position="127"/>
    </location>
</feature>
<name>A0A1V4IW39_9CLOT</name>
<dbReference type="Proteomes" id="UP000191056">
    <property type="component" value="Unassembled WGS sequence"/>
</dbReference>
<evidence type="ECO:0000256" key="5">
    <source>
        <dbReference type="PIRSR" id="PIRSR606710-2"/>
    </source>
</evidence>
<feature type="active site" description="Proton acceptor" evidence="4">
    <location>
        <position position="14"/>
    </location>
</feature>
<dbReference type="AlphaFoldDB" id="A0A1V4IW39"/>
<dbReference type="OrthoDB" id="9801455at2"/>
<keyword evidence="9" id="KW-1185">Reference proteome</keyword>
<dbReference type="InterPro" id="IPR023296">
    <property type="entry name" value="Glyco_hydro_beta-prop_sf"/>
</dbReference>
<evidence type="ECO:0000256" key="3">
    <source>
        <dbReference type="ARBA" id="ARBA00023295"/>
    </source>
</evidence>
<dbReference type="InterPro" id="IPR051795">
    <property type="entry name" value="Glycosyl_Hydrlase_43"/>
</dbReference>
<dbReference type="Gene3D" id="2.115.10.20">
    <property type="entry name" value="Glycosyl hydrolase domain, family 43"/>
    <property type="match status" value="1"/>
</dbReference>
<evidence type="ECO:0000313" key="9">
    <source>
        <dbReference type="Proteomes" id="UP000191056"/>
    </source>
</evidence>
<organism evidence="8 9">
    <name type="scientific">Clostridium chromiireducens</name>
    <dbReference type="NCBI Taxonomy" id="225345"/>
    <lineage>
        <taxon>Bacteria</taxon>
        <taxon>Bacillati</taxon>
        <taxon>Bacillota</taxon>
        <taxon>Clostridia</taxon>
        <taxon>Eubacteriales</taxon>
        <taxon>Clostridiaceae</taxon>
        <taxon>Clostridium</taxon>
    </lineage>
</organism>
<dbReference type="InterPro" id="IPR013320">
    <property type="entry name" value="ConA-like_dom_sf"/>
</dbReference>
<dbReference type="STRING" id="225345.CLCHR_12220"/>
<dbReference type="Gene3D" id="2.60.120.200">
    <property type="match status" value="1"/>
</dbReference>
<dbReference type="RefSeq" id="WP_079438807.1">
    <property type="nucleotide sequence ID" value="NZ_MZGT01000013.1"/>
</dbReference>
<evidence type="ECO:0000313" key="8">
    <source>
        <dbReference type="EMBL" id="OPJ64251.1"/>
    </source>
</evidence>
<dbReference type="Pfam" id="PF17851">
    <property type="entry name" value="GH43_C2"/>
    <property type="match status" value="1"/>
</dbReference>
<feature type="active site" description="Proton donor" evidence="4">
    <location>
        <position position="187"/>
    </location>
</feature>
<gene>
    <name evidence="8" type="primary">xynB_3</name>
    <name evidence="8" type="ORF">CLCHR_12220</name>
</gene>
<dbReference type="CDD" id="cd09000">
    <property type="entry name" value="GH43_SXA-like"/>
    <property type="match status" value="1"/>
</dbReference>
<dbReference type="SUPFAM" id="SSF49899">
    <property type="entry name" value="Concanavalin A-like lectins/glucanases"/>
    <property type="match status" value="1"/>
</dbReference>
<dbReference type="GO" id="GO:0009044">
    <property type="term" value="F:xylan 1,4-beta-xylosidase activity"/>
    <property type="evidence" value="ECO:0007669"/>
    <property type="project" value="UniProtKB-EC"/>
</dbReference>
<accession>A0A1V4IW39</accession>
<evidence type="ECO:0000256" key="2">
    <source>
        <dbReference type="ARBA" id="ARBA00022801"/>
    </source>
</evidence>
<sequence>MKIINPVLTGFHADPSMIRVDDTYYIASSTFEWFPGVRVHESKDLVHWNLTTSILDSVELLDMKGAPCSGGIWAPDLSYADGKFWLVYTDVKVIDGAFKDMYNYLTIADDIKGPWCKPIKLNGVGFDSSLFHDDDGKKYFIQQTWDHREYNNPFNGLTLTEYDVDNKRLKPETAKTVYNGTDVKTVEGPHIYKLNGYYYIFAAQGGTSWTHQEIVARSKNLLGPYETEPDGPFITNFDTPDHYLQKQGHGSLVQTPSGEWYYASLCARPLHHSTENIYDPRGWCTLGRETSIQKVYWDDELWPRVVGGHGGLKEVDAPKDAILTEAPATNAVFDDFSSDKLNEEWNTLRVPFSEKMGKVGGGKLELIGHGSLSNKFNPSFIARRWKDFEFSAVTKVKFSPYSYQAMAGLVNYYNSEHWSWIFITKDDECNDVIEVAECDNRKYTSVLKDNAVRIPEGTEWVWFKTVVDHLDYFYEYSFDGKNWNRVPIKLDAMILSDDYVNSHYGGFFTGAFVGLAVVDYSGYDSKATFEFFEYIV</sequence>